<sequence>MTRTSDIEVIAHRGFSALHPESTRAAYRAAIELARRTRHPVELEADVHFSADDQLVVLHDLGLRRTGGRPDLAETLTVAQLKKVDFGRWKVSVATPEQRELITFAELLEMVVEARDEGVPVGLAVETKHPTRRGTEVDRRALQQLAELGWTEPGSPVRMISFNPDAVTLVGTLAPGLRRSLLVEKELGVWSDGHLPDGVDTVGVDHRLARRNLDWVDRLLSRGHHLHLWTVNDADEMAYWLDRGATGLTTDHPDRALAVVHGGGHVL</sequence>
<dbReference type="InterPro" id="IPR030395">
    <property type="entry name" value="GP_PDE_dom"/>
</dbReference>
<name>A0A6A9UQ20_9ACTN</name>
<dbReference type="PROSITE" id="PS51704">
    <property type="entry name" value="GP_PDE"/>
    <property type="match status" value="1"/>
</dbReference>
<evidence type="ECO:0000313" key="2">
    <source>
        <dbReference type="EMBL" id="MVA74823.1"/>
    </source>
</evidence>
<dbReference type="PANTHER" id="PTHR46211">
    <property type="entry name" value="GLYCEROPHOSPHORYL DIESTER PHOSPHODIESTERASE"/>
    <property type="match status" value="1"/>
</dbReference>
<gene>
    <name evidence="2" type="ORF">GC722_02055</name>
</gene>
<dbReference type="PANTHER" id="PTHR46211:SF13">
    <property type="entry name" value="GLYCEROPHOSPHODIESTER PHOSPHODIESTERASE 1-RELATED"/>
    <property type="match status" value="1"/>
</dbReference>
<evidence type="ECO:0000313" key="3">
    <source>
        <dbReference type="Proteomes" id="UP000435304"/>
    </source>
</evidence>
<feature type="domain" description="GP-PDE" evidence="1">
    <location>
        <begin position="7"/>
        <end position="260"/>
    </location>
</feature>
<dbReference type="Pfam" id="PF03009">
    <property type="entry name" value="GDPD"/>
    <property type="match status" value="1"/>
</dbReference>
<accession>A0A6A9UQ20</accession>
<dbReference type="RefSeq" id="WP_156607483.1">
    <property type="nucleotide sequence ID" value="NZ_WPCU01000003.1"/>
</dbReference>
<dbReference type="GO" id="GO:0006629">
    <property type="term" value="P:lipid metabolic process"/>
    <property type="evidence" value="ECO:0007669"/>
    <property type="project" value="InterPro"/>
</dbReference>
<keyword evidence="3" id="KW-1185">Reference proteome</keyword>
<dbReference type="AlphaFoldDB" id="A0A6A9UQ20"/>
<organism evidence="2 3">
    <name type="scientific">Auraticoccus cholistanensis</name>
    <dbReference type="NCBI Taxonomy" id="2656650"/>
    <lineage>
        <taxon>Bacteria</taxon>
        <taxon>Bacillati</taxon>
        <taxon>Actinomycetota</taxon>
        <taxon>Actinomycetes</taxon>
        <taxon>Propionibacteriales</taxon>
        <taxon>Propionibacteriaceae</taxon>
        <taxon>Auraticoccus</taxon>
    </lineage>
</organism>
<protein>
    <recommendedName>
        <fullName evidence="1">GP-PDE domain-containing protein</fullName>
    </recommendedName>
</protein>
<dbReference type="InterPro" id="IPR017946">
    <property type="entry name" value="PLC-like_Pdiesterase_TIM-brl"/>
</dbReference>
<dbReference type="SUPFAM" id="SSF51695">
    <property type="entry name" value="PLC-like phosphodiesterases"/>
    <property type="match status" value="1"/>
</dbReference>
<comment type="caution">
    <text evidence="2">The sequence shown here is derived from an EMBL/GenBank/DDBJ whole genome shotgun (WGS) entry which is preliminary data.</text>
</comment>
<dbReference type="EMBL" id="WPCU01000003">
    <property type="protein sequence ID" value="MVA74823.1"/>
    <property type="molecule type" value="Genomic_DNA"/>
</dbReference>
<evidence type="ECO:0000259" key="1">
    <source>
        <dbReference type="PROSITE" id="PS51704"/>
    </source>
</evidence>
<dbReference type="GO" id="GO:0008081">
    <property type="term" value="F:phosphoric diester hydrolase activity"/>
    <property type="evidence" value="ECO:0007669"/>
    <property type="project" value="InterPro"/>
</dbReference>
<reference evidence="2 3" key="1">
    <citation type="submission" date="2019-12" db="EMBL/GenBank/DDBJ databases">
        <title>Auraticoccus cholistani sp. nov., an actinomycete isolated from soil of Cholistan desert.</title>
        <authorList>
            <person name="Cheema M.T."/>
        </authorList>
    </citation>
    <scope>NUCLEOTIDE SEQUENCE [LARGE SCALE GENOMIC DNA]</scope>
    <source>
        <strain evidence="2 3">F435</strain>
    </source>
</reference>
<proteinExistence type="predicted"/>
<dbReference type="Proteomes" id="UP000435304">
    <property type="component" value="Unassembled WGS sequence"/>
</dbReference>
<dbReference type="Gene3D" id="3.20.20.190">
    <property type="entry name" value="Phosphatidylinositol (PI) phosphodiesterase"/>
    <property type="match status" value="1"/>
</dbReference>